<dbReference type="EMBL" id="MVBO01000010">
    <property type="protein sequence ID" value="OZJ05728.1"/>
    <property type="molecule type" value="Genomic_DNA"/>
</dbReference>
<dbReference type="GO" id="GO:0005737">
    <property type="term" value="C:cytoplasm"/>
    <property type="evidence" value="ECO:0007669"/>
    <property type="project" value="InterPro"/>
</dbReference>
<dbReference type="OrthoDB" id="443682at2759"/>
<keyword evidence="3" id="KW-0862">Zinc</keyword>
<accession>A0A261Y583</accession>
<dbReference type="GO" id="GO:0008270">
    <property type="term" value="F:zinc ion binding"/>
    <property type="evidence" value="ECO:0007669"/>
    <property type="project" value="UniProtKB-KW"/>
</dbReference>
<protein>
    <recommendedName>
        <fullName evidence="5">MYND-type domain-containing protein</fullName>
    </recommendedName>
</protein>
<organism evidence="6 7">
    <name type="scientific">Bifiguratus adelaidae</name>
    <dbReference type="NCBI Taxonomy" id="1938954"/>
    <lineage>
        <taxon>Eukaryota</taxon>
        <taxon>Fungi</taxon>
        <taxon>Fungi incertae sedis</taxon>
        <taxon>Mucoromycota</taxon>
        <taxon>Mucoromycotina</taxon>
        <taxon>Endogonomycetes</taxon>
        <taxon>Endogonales</taxon>
        <taxon>Endogonales incertae sedis</taxon>
        <taxon>Bifiguratus</taxon>
    </lineage>
</organism>
<reference evidence="6 7" key="1">
    <citation type="journal article" date="2017" name="Mycologia">
        <title>Bifiguratus adelaidae, gen. et sp. nov., a new member of Mucoromycotina in endophytic and soil-dwelling habitats.</title>
        <authorList>
            <person name="Torres-Cruz T.J."/>
            <person name="Billingsley Tobias T.L."/>
            <person name="Almatruk M."/>
            <person name="Hesse C."/>
            <person name="Kuske C.R."/>
            <person name="Desiro A."/>
            <person name="Benucci G.M."/>
            <person name="Bonito G."/>
            <person name="Stajich J.E."/>
            <person name="Dunlap C."/>
            <person name="Arnold A.E."/>
            <person name="Porras-Alfaro A."/>
        </authorList>
    </citation>
    <scope>NUCLEOTIDE SEQUENCE [LARGE SCALE GENOMIC DNA]</scope>
    <source>
        <strain evidence="6 7">AZ0501</strain>
    </source>
</reference>
<dbReference type="InterPro" id="IPR002893">
    <property type="entry name" value="Znf_MYND"/>
</dbReference>
<dbReference type="PROSITE" id="PS50865">
    <property type="entry name" value="ZF_MYND_2"/>
    <property type="match status" value="1"/>
</dbReference>
<dbReference type="AlphaFoldDB" id="A0A261Y583"/>
<evidence type="ECO:0000313" key="6">
    <source>
        <dbReference type="EMBL" id="OZJ05728.1"/>
    </source>
</evidence>
<keyword evidence="2 4" id="KW-0863">Zinc-finger</keyword>
<keyword evidence="7" id="KW-1185">Reference proteome</keyword>
<evidence type="ECO:0000256" key="2">
    <source>
        <dbReference type="ARBA" id="ARBA00022771"/>
    </source>
</evidence>
<name>A0A261Y583_9FUNG</name>
<evidence type="ECO:0000256" key="3">
    <source>
        <dbReference type="ARBA" id="ARBA00022833"/>
    </source>
</evidence>
<feature type="domain" description="MYND-type" evidence="5">
    <location>
        <begin position="98"/>
        <end position="136"/>
    </location>
</feature>
<evidence type="ECO:0000256" key="4">
    <source>
        <dbReference type="PROSITE-ProRule" id="PRU00134"/>
    </source>
</evidence>
<dbReference type="Pfam" id="PF01753">
    <property type="entry name" value="zf-MYND"/>
    <property type="match status" value="1"/>
</dbReference>
<sequence length="349" mass="40129">MDKAKCGICGNPMSLLVQLYTPEDDPPEAFHRTVYVFCCKTGICHREDWKKCFKVFRSQLPQENKYYTLADEPAGTSDDEEEAAPDIILNDFKPPSLCTVCGGLGDKTCSKCHSVSYCSREHQMLHWNFGFHKKLCGLREEVDPQTYSDLKTRDDNKLASTLFPEFEVVSGPEKVLTVEEEEEEQREFFKKNMAEEGHVVEGNNEGFDTTRALVPAGDEIYENTETGVDEAFLDFQRIIDREPRQVVRYARIEYETEPTTPLWVSDRCKPSEEDIPNCTHCGEPRTFEFQILSTLLHYLSINNTSQDSIDWGTLLIYTCQRNCSGPVYTEEVLWRQDFSEDGVQLRKNV</sequence>
<comment type="caution">
    <text evidence="6">The sequence shown here is derived from an EMBL/GenBank/DDBJ whole genome shotgun (WGS) entry which is preliminary data.</text>
</comment>
<keyword evidence="1" id="KW-0479">Metal-binding</keyword>
<proteinExistence type="predicted"/>
<evidence type="ECO:0000259" key="5">
    <source>
        <dbReference type="PROSITE" id="PS50865"/>
    </source>
</evidence>
<dbReference type="Gene3D" id="6.10.140.2220">
    <property type="match status" value="1"/>
</dbReference>
<dbReference type="PANTHER" id="PTHR12298:SF4">
    <property type="entry name" value="PROGRAMMED CELL DEATH PROTEIN 2"/>
    <property type="match status" value="1"/>
</dbReference>
<dbReference type="GO" id="GO:0005634">
    <property type="term" value="C:nucleus"/>
    <property type="evidence" value="ECO:0007669"/>
    <property type="project" value="TreeGrafter"/>
</dbReference>
<dbReference type="PANTHER" id="PTHR12298">
    <property type="entry name" value="PCDC2 PROGRAMMED CELL DEATH PROTEIN 2 -RELATED"/>
    <property type="match status" value="1"/>
</dbReference>
<dbReference type="SUPFAM" id="SSF144232">
    <property type="entry name" value="HIT/MYND zinc finger-like"/>
    <property type="match status" value="1"/>
</dbReference>
<dbReference type="Proteomes" id="UP000242875">
    <property type="component" value="Unassembled WGS sequence"/>
</dbReference>
<evidence type="ECO:0000313" key="7">
    <source>
        <dbReference type="Proteomes" id="UP000242875"/>
    </source>
</evidence>
<dbReference type="Pfam" id="PF04194">
    <property type="entry name" value="PDCD2_C"/>
    <property type="match status" value="1"/>
</dbReference>
<dbReference type="InterPro" id="IPR007320">
    <property type="entry name" value="PDCD2_C"/>
</dbReference>
<gene>
    <name evidence="6" type="ORF">BZG36_01335</name>
</gene>
<dbReference type="PROSITE" id="PS01360">
    <property type="entry name" value="ZF_MYND_1"/>
    <property type="match status" value="1"/>
</dbReference>
<evidence type="ECO:0000256" key="1">
    <source>
        <dbReference type="ARBA" id="ARBA00022723"/>
    </source>
</evidence>